<keyword evidence="3" id="KW-0813">Transport</keyword>
<evidence type="ECO:0000313" key="11">
    <source>
        <dbReference type="Proteomes" id="UP000268350"/>
    </source>
</evidence>
<evidence type="ECO:0000256" key="3">
    <source>
        <dbReference type="ARBA" id="ARBA00022448"/>
    </source>
</evidence>
<gene>
    <name evidence="10" type="ORF">DGUA_6G000787</name>
</gene>
<evidence type="ECO:0000256" key="6">
    <source>
        <dbReference type="ARBA" id="ARBA00022787"/>
    </source>
</evidence>
<evidence type="ECO:0000313" key="10">
    <source>
        <dbReference type="EMBL" id="SPP73327.1"/>
    </source>
</evidence>
<evidence type="ECO:0000256" key="2">
    <source>
        <dbReference type="ARBA" id="ARBA00010510"/>
    </source>
</evidence>
<keyword evidence="6" id="KW-1000">Mitochondrion outer membrane</keyword>
<dbReference type="STRING" id="7266.A0A3B0IZA4"/>
<accession>A0A3B0IZA4</accession>
<keyword evidence="5" id="KW-0812">Transmembrane</keyword>
<evidence type="ECO:0000256" key="9">
    <source>
        <dbReference type="ARBA" id="ARBA00023136"/>
    </source>
</evidence>
<keyword evidence="4" id="KW-1134">Transmembrane beta strand</keyword>
<comment type="similarity">
    <text evidence="2">Belongs to the Tom40 family.</text>
</comment>
<dbReference type="GO" id="GO:0005741">
    <property type="term" value="C:mitochondrial outer membrane"/>
    <property type="evidence" value="ECO:0007669"/>
    <property type="project" value="UniProtKB-SubCell"/>
</dbReference>
<sequence length="318" mass="34556">MEYLFRGASCGGAAQPAPPSWYQKLVKKETLENPGSVEELFRKVRETQPNCFDGAKVVLNKGLSNHFQMTHTIQLGNAMPSYRLQSTYVGTKVHTPGEAFPVLLGDIDGQGNVNCNIIHQWTERLRCKFSAQFQAGSQNAMHQASADYRGTDFSCSLTLASPGLATGCGMIVANFLQAVSRRWAIGTELAYQCGSNVPRGHLAMVSLLGRYETERSVSSATIGATGIHLGHCLQCSDQLQIGVELETCLRSMTSVATLSYMAEIAKGHVQFRASIDSNWCVCSALDKRFQQLPCTLQLTGCLQHKTGNMKVGLGLLIG</sequence>
<dbReference type="EMBL" id="OUUW01000001">
    <property type="protein sequence ID" value="SPP73327.1"/>
    <property type="molecule type" value="Genomic_DNA"/>
</dbReference>
<name>A0A3B0IZA4_DROGU</name>
<dbReference type="OMA" id="KQQFRVG"/>
<dbReference type="PANTHER" id="PTHR10802">
    <property type="entry name" value="MITOCHONDRIAL IMPORT RECEPTOR SUBUNIT TOM40"/>
    <property type="match status" value="1"/>
</dbReference>
<dbReference type="Proteomes" id="UP000268350">
    <property type="component" value="Unassembled WGS sequence"/>
</dbReference>
<keyword evidence="8" id="KW-0496">Mitochondrion</keyword>
<dbReference type="GO" id="GO:0008320">
    <property type="term" value="F:protein transmembrane transporter activity"/>
    <property type="evidence" value="ECO:0007669"/>
    <property type="project" value="InterPro"/>
</dbReference>
<keyword evidence="7" id="KW-0653">Protein transport</keyword>
<dbReference type="InterPro" id="IPR027246">
    <property type="entry name" value="Porin_Euk/Tom40"/>
</dbReference>
<keyword evidence="10" id="KW-0675">Receptor</keyword>
<organism evidence="10 11">
    <name type="scientific">Drosophila guanche</name>
    <name type="common">Fruit fly</name>
    <dbReference type="NCBI Taxonomy" id="7266"/>
    <lineage>
        <taxon>Eukaryota</taxon>
        <taxon>Metazoa</taxon>
        <taxon>Ecdysozoa</taxon>
        <taxon>Arthropoda</taxon>
        <taxon>Hexapoda</taxon>
        <taxon>Insecta</taxon>
        <taxon>Pterygota</taxon>
        <taxon>Neoptera</taxon>
        <taxon>Endopterygota</taxon>
        <taxon>Diptera</taxon>
        <taxon>Brachycera</taxon>
        <taxon>Muscomorpha</taxon>
        <taxon>Ephydroidea</taxon>
        <taxon>Drosophilidae</taxon>
        <taxon>Drosophila</taxon>
        <taxon>Sophophora</taxon>
    </lineage>
</organism>
<evidence type="ECO:0000256" key="4">
    <source>
        <dbReference type="ARBA" id="ARBA00022452"/>
    </source>
</evidence>
<dbReference type="OrthoDB" id="19656at2759"/>
<protein>
    <submittedName>
        <fullName evidence="10">Blast:Mitochondrial import receptor subunit TOM40 homolog 1</fullName>
    </submittedName>
</protein>
<dbReference type="Pfam" id="PF01459">
    <property type="entry name" value="Porin_3"/>
    <property type="match status" value="1"/>
</dbReference>
<keyword evidence="9" id="KW-0472">Membrane</keyword>
<evidence type="ECO:0000256" key="1">
    <source>
        <dbReference type="ARBA" id="ARBA00004374"/>
    </source>
</evidence>
<proteinExistence type="inferred from homology"/>
<evidence type="ECO:0000256" key="7">
    <source>
        <dbReference type="ARBA" id="ARBA00022927"/>
    </source>
</evidence>
<dbReference type="Gene3D" id="2.40.160.10">
    <property type="entry name" value="Porin"/>
    <property type="match status" value="1"/>
</dbReference>
<dbReference type="InterPro" id="IPR023614">
    <property type="entry name" value="Porin_dom_sf"/>
</dbReference>
<evidence type="ECO:0000256" key="5">
    <source>
        <dbReference type="ARBA" id="ARBA00022692"/>
    </source>
</evidence>
<dbReference type="InterPro" id="IPR037930">
    <property type="entry name" value="Tom40"/>
</dbReference>
<dbReference type="AlphaFoldDB" id="A0A3B0IZA4"/>
<keyword evidence="11" id="KW-1185">Reference proteome</keyword>
<dbReference type="GO" id="GO:0030150">
    <property type="term" value="P:protein import into mitochondrial matrix"/>
    <property type="evidence" value="ECO:0007669"/>
    <property type="project" value="InterPro"/>
</dbReference>
<dbReference type="CDD" id="cd07305">
    <property type="entry name" value="Porin3_Tom40"/>
    <property type="match status" value="1"/>
</dbReference>
<reference evidence="11" key="1">
    <citation type="submission" date="2018-01" db="EMBL/GenBank/DDBJ databases">
        <authorList>
            <person name="Alioto T."/>
            <person name="Alioto T."/>
        </authorList>
    </citation>
    <scope>NUCLEOTIDE SEQUENCE [LARGE SCALE GENOMIC DNA]</scope>
</reference>
<evidence type="ECO:0000256" key="8">
    <source>
        <dbReference type="ARBA" id="ARBA00023128"/>
    </source>
</evidence>
<comment type="subcellular location">
    <subcellularLocation>
        <location evidence="1">Mitochondrion outer membrane</location>
        <topology evidence="1">Multi-pass membrane protein</topology>
    </subcellularLocation>
</comment>